<dbReference type="SMART" id="SM00487">
    <property type="entry name" value="DEXDc"/>
    <property type="match status" value="1"/>
</dbReference>
<dbReference type="SMART" id="SM00382">
    <property type="entry name" value="AAA"/>
    <property type="match status" value="1"/>
</dbReference>
<keyword evidence="3" id="KW-0347">Helicase</keyword>
<dbReference type="Proteomes" id="UP001470023">
    <property type="component" value="Unassembled WGS sequence"/>
</dbReference>
<organism evidence="3 4">
    <name type="scientific">Streptomyces sp. 900105245</name>
    <dbReference type="NCBI Taxonomy" id="3154379"/>
    <lineage>
        <taxon>Bacteria</taxon>
        <taxon>Bacillati</taxon>
        <taxon>Actinomycetota</taxon>
        <taxon>Actinomycetes</taxon>
        <taxon>Kitasatosporales</taxon>
        <taxon>Streptomycetaceae</taxon>
        <taxon>Streptomyces</taxon>
    </lineage>
</organism>
<evidence type="ECO:0000313" key="3">
    <source>
        <dbReference type="EMBL" id="MER6433176.1"/>
    </source>
</evidence>
<feature type="domain" description="Helicase ATP-binding" evidence="2">
    <location>
        <begin position="12"/>
        <end position="175"/>
    </location>
</feature>
<dbReference type="PROSITE" id="PS51192">
    <property type="entry name" value="HELICASE_ATP_BIND_1"/>
    <property type="match status" value="1"/>
</dbReference>
<comment type="caution">
    <text evidence="3">The sequence shown here is derived from an EMBL/GenBank/DDBJ whole genome shotgun (WGS) entry which is preliminary data.</text>
</comment>
<dbReference type="GO" id="GO:0004386">
    <property type="term" value="F:helicase activity"/>
    <property type="evidence" value="ECO:0007669"/>
    <property type="project" value="UniProtKB-KW"/>
</dbReference>
<evidence type="ECO:0000256" key="1">
    <source>
        <dbReference type="SAM" id="MobiDB-lite"/>
    </source>
</evidence>
<evidence type="ECO:0000259" key="2">
    <source>
        <dbReference type="PROSITE" id="PS51192"/>
    </source>
</evidence>
<dbReference type="SUPFAM" id="SSF52540">
    <property type="entry name" value="P-loop containing nucleoside triphosphate hydrolases"/>
    <property type="match status" value="1"/>
</dbReference>
<dbReference type="InterPro" id="IPR003593">
    <property type="entry name" value="AAA+_ATPase"/>
</dbReference>
<keyword evidence="3" id="KW-0547">Nucleotide-binding</keyword>
<gene>
    <name evidence="3" type="ORF">ABT272_36445</name>
</gene>
<evidence type="ECO:0000313" key="4">
    <source>
        <dbReference type="Proteomes" id="UP001470023"/>
    </source>
</evidence>
<dbReference type="Gene3D" id="3.40.50.300">
    <property type="entry name" value="P-loop containing nucleotide triphosphate hydrolases"/>
    <property type="match status" value="2"/>
</dbReference>
<dbReference type="RefSeq" id="WP_352065485.1">
    <property type="nucleotide sequence ID" value="NZ_JBEPAZ010000054.1"/>
</dbReference>
<dbReference type="EMBL" id="JBEPAZ010000054">
    <property type="protein sequence ID" value="MER6433176.1"/>
    <property type="molecule type" value="Genomic_DNA"/>
</dbReference>
<reference evidence="3 4" key="1">
    <citation type="submission" date="2024-06" db="EMBL/GenBank/DDBJ databases">
        <title>The Natural Products Discovery Center: Release of the First 8490 Sequenced Strains for Exploring Actinobacteria Biosynthetic Diversity.</title>
        <authorList>
            <person name="Kalkreuter E."/>
            <person name="Kautsar S.A."/>
            <person name="Yang D."/>
            <person name="Bader C.D."/>
            <person name="Teijaro C.N."/>
            <person name="Fluegel L."/>
            <person name="Davis C.M."/>
            <person name="Simpson J.R."/>
            <person name="Lauterbach L."/>
            <person name="Steele A.D."/>
            <person name="Gui C."/>
            <person name="Meng S."/>
            <person name="Li G."/>
            <person name="Viehrig K."/>
            <person name="Ye F."/>
            <person name="Su P."/>
            <person name="Kiefer A.F."/>
            <person name="Nichols A."/>
            <person name="Cepeda A.J."/>
            <person name="Yan W."/>
            <person name="Fan B."/>
            <person name="Jiang Y."/>
            <person name="Adhikari A."/>
            <person name="Zheng C.-J."/>
            <person name="Schuster L."/>
            <person name="Cowan T.M."/>
            <person name="Smanski M.J."/>
            <person name="Chevrette M.G."/>
            <person name="De Carvalho L.P.S."/>
            <person name="Shen B."/>
        </authorList>
    </citation>
    <scope>NUCLEOTIDE SEQUENCE [LARGE SCALE GENOMIC DNA]</scope>
    <source>
        <strain evidence="3 4">NPDC001166</strain>
    </source>
</reference>
<dbReference type="InterPro" id="IPR050742">
    <property type="entry name" value="Helicase_Restrict-Modif_Enz"/>
</dbReference>
<keyword evidence="3" id="KW-0378">Hydrolase</keyword>
<sequence length="553" mass="61046">MKLRKWQEDGLRKFLGTQADFLAVATPGAGKTTFALLAAKSMIDRSEITNVFVIVPTGHLRGQWARAAAREGIKLDSEFVNRSQEKAKDYDGIVATYQSVAANPLLWRKLACDPRRPSLIIFDEIHHAGDAEHLAWGAALSEAFGSAHRRLSLSGTPFRSDGRPIPFLTYDAMRRVVPDINYDYGMALQDQEVVRPVAFPAMDGEARWRFASEHSMTQKLSEADATTIAAALKTALDPGGQWIPSVLHRAHEELNLMRQDKPDCGGLVVATDQASAHAYADILRRQTGEAVKVAVSDDPAASKIIEEYAKSDTRWIVAVQMVSEGVDIPRLGVIVYATRIRTEMFFRQVVGRCVRKQGDEDEMCARVFIPSIAQLLSIAAGIERTVDAVLADEESKVRRDTAEEDESDSPTPTLPRTTEVLGSSAAAHAFTINSGEAFEESELLHARRLGQQAGLPVGTEPSAIARLLRLSGGSAQPGAAPEPPMQQTLSERKKELRELIARKVGRLSRLTRKPHSHIHAELNRECQEKKIDQATLETLEKRLLILDKWTQNT</sequence>
<dbReference type="InterPro" id="IPR006935">
    <property type="entry name" value="Helicase/UvrB_N"/>
</dbReference>
<keyword evidence="3" id="KW-0067">ATP-binding</keyword>
<dbReference type="Pfam" id="PF04851">
    <property type="entry name" value="ResIII"/>
    <property type="match status" value="1"/>
</dbReference>
<dbReference type="PANTHER" id="PTHR47396">
    <property type="entry name" value="TYPE I RESTRICTION ENZYME ECOKI R PROTEIN"/>
    <property type="match status" value="1"/>
</dbReference>
<keyword evidence="4" id="KW-1185">Reference proteome</keyword>
<feature type="region of interest" description="Disordered" evidence="1">
    <location>
        <begin position="395"/>
        <end position="417"/>
    </location>
</feature>
<dbReference type="InterPro" id="IPR027417">
    <property type="entry name" value="P-loop_NTPase"/>
</dbReference>
<name>A0ABV1UIV5_9ACTN</name>
<proteinExistence type="predicted"/>
<accession>A0ABV1UIV5</accession>
<dbReference type="PANTHER" id="PTHR47396:SF2">
    <property type="entry name" value="HELICASE ATP-BINDING DOMAIN-CONTAINING PROTEIN"/>
    <property type="match status" value="1"/>
</dbReference>
<dbReference type="InterPro" id="IPR014001">
    <property type="entry name" value="Helicase_ATP-bd"/>
</dbReference>
<protein>
    <submittedName>
        <fullName evidence="3">DEAD/DEAH box helicase family protein</fullName>
    </submittedName>
</protein>